<dbReference type="AlphaFoldDB" id="A0A9Q3XCP8"/>
<protein>
    <submittedName>
        <fullName evidence="2">Saccharopine dehydrogenase NADP-binding domain-containing protein</fullName>
    </submittedName>
</protein>
<dbReference type="InterPro" id="IPR005097">
    <property type="entry name" value="Sacchrp_dh_NADP-bd"/>
</dbReference>
<evidence type="ECO:0000259" key="1">
    <source>
        <dbReference type="Pfam" id="PF03435"/>
    </source>
</evidence>
<dbReference type="RefSeq" id="WP_222405268.1">
    <property type="nucleotide sequence ID" value="NZ_JAHVKP010000001.1"/>
</dbReference>
<dbReference type="EMBL" id="JAHVKP010000001">
    <property type="protein sequence ID" value="MBY6218453.1"/>
    <property type="molecule type" value="Genomic_DNA"/>
</dbReference>
<reference evidence="2" key="1">
    <citation type="submission" date="2021-06" db="EMBL/GenBank/DDBJ databases">
        <title>50 bacteria genomes isolated from Dapeng, Shenzhen, China.</title>
        <authorList>
            <person name="Zheng W."/>
            <person name="Yu S."/>
            <person name="Huang Y."/>
        </authorList>
    </citation>
    <scope>NUCLEOTIDE SEQUENCE</scope>
    <source>
        <strain evidence="2">DP4N28-2</strain>
    </source>
</reference>
<organism evidence="2 3">
    <name type="scientific">Qipengyuania aquimaris</name>
    <dbReference type="NCBI Taxonomy" id="255984"/>
    <lineage>
        <taxon>Bacteria</taxon>
        <taxon>Pseudomonadati</taxon>
        <taxon>Pseudomonadota</taxon>
        <taxon>Alphaproteobacteria</taxon>
        <taxon>Sphingomonadales</taxon>
        <taxon>Erythrobacteraceae</taxon>
        <taxon>Qipengyuania</taxon>
    </lineage>
</organism>
<dbReference type="PANTHER" id="PTHR43781:SF1">
    <property type="entry name" value="SACCHAROPINE DEHYDROGENASE"/>
    <property type="match status" value="1"/>
</dbReference>
<feature type="domain" description="Saccharopine dehydrogenase NADP binding" evidence="1">
    <location>
        <begin position="5"/>
        <end position="122"/>
    </location>
</feature>
<dbReference type="Pfam" id="PF03435">
    <property type="entry name" value="Sacchrp_dh_NADP"/>
    <property type="match status" value="1"/>
</dbReference>
<gene>
    <name evidence="2" type="ORF">KUV31_08870</name>
</gene>
<comment type="caution">
    <text evidence="2">The sequence shown here is derived from an EMBL/GenBank/DDBJ whole genome shotgun (WGS) entry which is preliminary data.</text>
</comment>
<evidence type="ECO:0000313" key="3">
    <source>
        <dbReference type="Proteomes" id="UP000824927"/>
    </source>
</evidence>
<accession>A0A9Q3XCP8</accession>
<proteinExistence type="predicted"/>
<sequence>MSGRVLLYGATGYSGSEIAQRLVGHVDLVIAGRNAEALQELSNRLGVPWRSFEVADTAAATAALADADVLLNAAGPYADTAMPLAHACLHARTHYLDIGGEWPVFAALMELDEVAEKAGVMLLPGVGLTIAASDCLLARAVELWPDTKALHLGISRAHAMSRGSAKSAARLFERGVIMREDGQLQAVPLGAAPRSFDFGEGLRDTVAMSWADVVTGEKTTGVANISVYSELPWWQRAAYRASGLYASLAGAGAMRKAGARMADSWPRSPGEETRSEGEYVMVVEALDPWRRSRSLRLKTLDGYGTTVLTASAAAEGVAMGQAEAGFRTPAAIFGSRFIETCGAGVFEPVTGVHAA</sequence>
<dbReference type="SUPFAM" id="SSF51735">
    <property type="entry name" value="NAD(P)-binding Rossmann-fold domains"/>
    <property type="match status" value="1"/>
</dbReference>
<name>A0A9Q3XCP8_9SPHN</name>
<dbReference type="Gene3D" id="3.40.50.720">
    <property type="entry name" value="NAD(P)-binding Rossmann-like Domain"/>
    <property type="match status" value="1"/>
</dbReference>
<dbReference type="InterPro" id="IPR036291">
    <property type="entry name" value="NAD(P)-bd_dom_sf"/>
</dbReference>
<dbReference type="PANTHER" id="PTHR43781">
    <property type="entry name" value="SACCHAROPINE DEHYDROGENASE"/>
    <property type="match status" value="1"/>
</dbReference>
<dbReference type="Proteomes" id="UP000824927">
    <property type="component" value="Unassembled WGS sequence"/>
</dbReference>
<evidence type="ECO:0000313" key="2">
    <source>
        <dbReference type="EMBL" id="MBY6218453.1"/>
    </source>
</evidence>